<protein>
    <submittedName>
        <fullName evidence="1">Uncharacterized protein</fullName>
    </submittedName>
</protein>
<dbReference type="AlphaFoldDB" id="A0A5S4V8H8"/>
<keyword evidence="2" id="KW-1185">Reference proteome</keyword>
<gene>
    <name evidence="1" type="ORF">FYC51_14505</name>
</gene>
<dbReference type="EMBL" id="VSSB01000002">
    <property type="protein sequence ID" value="TYL50415.1"/>
    <property type="molecule type" value="Genomic_DNA"/>
</dbReference>
<name>A0A5S4V8H8_9MICO</name>
<reference evidence="1 2" key="1">
    <citation type="submission" date="2019-08" db="EMBL/GenBank/DDBJ databases">
        <authorList>
            <person name="Hu J."/>
        </authorList>
    </citation>
    <scope>NUCLEOTIDE SEQUENCE [LARGE SCALE GENOMIC DNA]</scope>
    <source>
        <strain evidence="1 2">NEAU-184</strain>
    </source>
</reference>
<evidence type="ECO:0000313" key="2">
    <source>
        <dbReference type="Proteomes" id="UP000325243"/>
    </source>
</evidence>
<dbReference type="Proteomes" id="UP000325243">
    <property type="component" value="Unassembled WGS sequence"/>
</dbReference>
<comment type="caution">
    <text evidence="1">The sequence shown here is derived from an EMBL/GenBank/DDBJ whole genome shotgun (WGS) entry which is preliminary data.</text>
</comment>
<dbReference type="RefSeq" id="WP_148734516.1">
    <property type="nucleotide sequence ID" value="NZ_VSSB01000002.1"/>
</dbReference>
<organism evidence="1 2">
    <name type="scientific">Agromyces mariniharenae</name>
    <dbReference type="NCBI Taxonomy" id="2604423"/>
    <lineage>
        <taxon>Bacteria</taxon>
        <taxon>Bacillati</taxon>
        <taxon>Actinomycetota</taxon>
        <taxon>Actinomycetes</taxon>
        <taxon>Micrococcales</taxon>
        <taxon>Microbacteriaceae</taxon>
        <taxon>Agromyces</taxon>
    </lineage>
</organism>
<proteinExistence type="predicted"/>
<accession>A0A5S4V8H8</accession>
<sequence>MNASGDTALRRYASLGEALRDKRYPLENHAHIKRFTSVVGIEGFYETTGYIRAVRADGGPDLRIYYGGTNGFVSEEEVIRAAGDETPRGPSITRKGLWRIGHPTGAPGRDAGARRSLAREYGTCPRCFTKFSASGTCGCTD</sequence>
<evidence type="ECO:0000313" key="1">
    <source>
        <dbReference type="EMBL" id="TYL50415.1"/>
    </source>
</evidence>